<dbReference type="SUPFAM" id="SSF52540">
    <property type="entry name" value="P-loop containing nucleoside triphosphate hydrolases"/>
    <property type="match status" value="1"/>
</dbReference>
<organism evidence="1 2">
    <name type="scientific">Bradyrhizobium yuanmingense</name>
    <dbReference type="NCBI Taxonomy" id="108015"/>
    <lineage>
        <taxon>Bacteria</taxon>
        <taxon>Pseudomonadati</taxon>
        <taxon>Pseudomonadota</taxon>
        <taxon>Alphaproteobacteria</taxon>
        <taxon>Hyphomicrobiales</taxon>
        <taxon>Nitrobacteraceae</taxon>
        <taxon>Bradyrhizobium</taxon>
    </lineage>
</organism>
<comment type="caution">
    <text evidence="1">The sequence shown here is derived from an EMBL/GenBank/DDBJ whole genome shotgun (WGS) entry which is preliminary data.</text>
</comment>
<proteinExistence type="predicted"/>
<reference evidence="1 2" key="1">
    <citation type="submission" date="2024-07" db="EMBL/GenBank/DDBJ databases">
        <title>Genomic Encyclopedia of Type Strains, Phase V (KMG-V): Genome sequencing to study the core and pangenomes of soil and plant-associated prokaryotes.</title>
        <authorList>
            <person name="Whitman W."/>
        </authorList>
    </citation>
    <scope>NUCLEOTIDE SEQUENCE [LARGE SCALE GENOMIC DNA]</scope>
    <source>
        <strain evidence="1 2">USDA 222</strain>
    </source>
</reference>
<dbReference type="Proteomes" id="UP001565474">
    <property type="component" value="Unassembled WGS sequence"/>
</dbReference>
<gene>
    <name evidence="1" type="ORF">ABH992_000089</name>
</gene>
<dbReference type="InterPro" id="IPR027417">
    <property type="entry name" value="P-loop_NTPase"/>
</dbReference>
<dbReference type="SUPFAM" id="SSF46785">
    <property type="entry name" value="Winged helix' DNA-binding domain"/>
    <property type="match status" value="1"/>
</dbReference>
<accession>A0ABV4G9A6</accession>
<evidence type="ECO:0008006" key="3">
    <source>
        <dbReference type="Google" id="ProtNLM"/>
    </source>
</evidence>
<name>A0ABV4G9A6_9BRAD</name>
<dbReference type="InterPro" id="IPR036390">
    <property type="entry name" value="WH_DNA-bd_sf"/>
</dbReference>
<sequence>MEKDNLVKRISHASDGRASVVRITPKGSNILARTMPGCYKLLNAAMQPLAAARAIEMWNSYRHVHGDDVLIVTRRNSDAAALNRAARAVRSEGRLLGEEFSLLAIGRDKKIGTIELAQGDLIRFSDNLPQFRIRNGTRGRIERLKRDDADVKIAVRLEDGRIIDASWGSLARRRAEGPPRPPRISLAYAGTAYSVQGRTSAAAVLYVVKPTDAREVYVGLTRHRIDAYVVAERDRLEAAVAKQQLDPRMVAGEAAIRERLFNEATSYAEKVNVVDFVEDRVEFVTGPDKLDSRREAGSLKVGRVARAARRMLEASREFSAGTSLTIPVWQLIDRARYIRQDIVHVGMTDPNSLAQRLLTHNPGRLWNRPVPLIIKILGARIRRIRYWTAPARLNGAKAEDKLRWTSSIWR</sequence>
<dbReference type="Gene3D" id="2.30.30.940">
    <property type="match status" value="1"/>
</dbReference>
<dbReference type="Gene3D" id="3.40.50.300">
    <property type="entry name" value="P-loop containing nucleotide triphosphate hydrolases"/>
    <property type="match status" value="1"/>
</dbReference>
<dbReference type="EMBL" id="JBGBZN010000001">
    <property type="protein sequence ID" value="MEY9467690.1"/>
    <property type="molecule type" value="Genomic_DNA"/>
</dbReference>
<protein>
    <recommendedName>
        <fullName evidence="3">Reverse transcriptase domain-containing protein</fullName>
    </recommendedName>
</protein>
<evidence type="ECO:0000313" key="1">
    <source>
        <dbReference type="EMBL" id="MEY9467690.1"/>
    </source>
</evidence>
<dbReference type="RefSeq" id="WP_036045851.1">
    <property type="nucleotide sequence ID" value="NZ_JBGBYD010000001.1"/>
</dbReference>
<evidence type="ECO:0000313" key="2">
    <source>
        <dbReference type="Proteomes" id="UP001565474"/>
    </source>
</evidence>
<keyword evidence="2" id="KW-1185">Reference proteome</keyword>